<reference evidence="1 2" key="1">
    <citation type="submission" date="2016-09" db="EMBL/GenBank/DDBJ databases">
        <title>The complete genome sequences of Rhizobium gallicum, symbiovars gallicum and phaseoli, symbionts associated to common bean (Phaseolus vulgaris).</title>
        <authorList>
            <person name="Bustos P."/>
            <person name="Santamaria R.I."/>
            <person name="Perez-Carrascal O.M."/>
            <person name="Juarez S."/>
            <person name="Lozano L."/>
            <person name="Martinez-Flores I."/>
            <person name="Martinez-Romero E."/>
            <person name="Cevallos M."/>
            <person name="Romero D."/>
            <person name="Davila G."/>
            <person name="Gonzalez V."/>
        </authorList>
    </citation>
    <scope>NUCLEOTIDE SEQUENCE [LARGE SCALE GENOMIC DNA]</scope>
    <source>
        <strain evidence="1 2">IE4872</strain>
        <plasmid evidence="2">prgalie4872c</plasmid>
    </source>
</reference>
<gene>
    <name evidence="1" type="ORF">IE4872_PC00230</name>
</gene>
<keyword evidence="1" id="KW-0614">Plasmid</keyword>
<organism evidence="1 2">
    <name type="scientific">Rhizobium gallicum</name>
    <dbReference type="NCBI Taxonomy" id="56730"/>
    <lineage>
        <taxon>Bacteria</taxon>
        <taxon>Pseudomonadati</taxon>
        <taxon>Pseudomonadota</taxon>
        <taxon>Alphaproteobacteria</taxon>
        <taxon>Hyphomicrobiales</taxon>
        <taxon>Rhizobiaceae</taxon>
        <taxon>Rhizobium/Agrobacterium group</taxon>
        <taxon>Rhizobium</taxon>
    </lineage>
</organism>
<evidence type="ECO:0000313" key="2">
    <source>
        <dbReference type="Proteomes" id="UP000184749"/>
    </source>
</evidence>
<geneLocation type="plasmid" evidence="2">
    <name>prgalie4872c</name>
</geneLocation>
<dbReference type="Proteomes" id="UP000184749">
    <property type="component" value="Plasmid pRgalIE4872c"/>
</dbReference>
<dbReference type="OrthoDB" id="8081437at2"/>
<sequence>MAIIPTGSNFIRHLWKPMDRRHHSVTTAMHLGQNFDEDDNLVGVRPQAFELRPDEPYLSSTWCEYFSGAQDQQLRCAIEAIRNSNLKVGGKAQFAVGLVREIRQLVDARPNAKKIRIIHEPEEDNEAHAAMRHWPESDVELFDLLAQSVWSMLYNSEAADALPTSECACSERGQGK</sequence>
<proteinExistence type="predicted"/>
<dbReference type="RefSeq" id="WP_156886539.1">
    <property type="nucleotide sequence ID" value="NZ_CP017104.1"/>
</dbReference>
<dbReference type="AlphaFoldDB" id="A0A1L5NQU4"/>
<name>A0A1L5NQU4_9HYPH</name>
<dbReference type="EMBL" id="CP017104">
    <property type="protein sequence ID" value="APO70257.1"/>
    <property type="molecule type" value="Genomic_DNA"/>
</dbReference>
<accession>A0A1L5NQU4</accession>
<evidence type="ECO:0000313" key="1">
    <source>
        <dbReference type="EMBL" id="APO70257.1"/>
    </source>
</evidence>
<protein>
    <submittedName>
        <fullName evidence="1">Uncharacterized protein</fullName>
    </submittedName>
</protein>